<evidence type="ECO:0000313" key="2">
    <source>
        <dbReference type="Proteomes" id="UP000027442"/>
    </source>
</evidence>
<dbReference type="HOGENOM" id="CLU_2937811_0_0_10"/>
<sequence>MVLISGRFVGVNVLITFDVRYKTIFRKYTPFINTNKIKNSDKPINVALQQSDEQRVFACL</sequence>
<name>A0A069QI12_HOYLO</name>
<dbReference type="EMBL" id="JNGW01000098">
    <property type="protein sequence ID" value="KDR51634.1"/>
    <property type="molecule type" value="Genomic_DNA"/>
</dbReference>
<dbReference type="AlphaFoldDB" id="A0A069QI12"/>
<keyword evidence="2" id="KW-1185">Reference proteome</keyword>
<reference evidence="1 2" key="1">
    <citation type="submission" date="2013-08" db="EMBL/GenBank/DDBJ databases">
        <authorList>
            <person name="Weinstock G."/>
            <person name="Sodergren E."/>
            <person name="Wylie T."/>
            <person name="Fulton L."/>
            <person name="Fulton R."/>
            <person name="Fronick C."/>
            <person name="O'Laughlin M."/>
            <person name="Godfrey J."/>
            <person name="Miner T."/>
            <person name="Herter B."/>
            <person name="Appelbaum E."/>
            <person name="Cordes M."/>
            <person name="Lek S."/>
            <person name="Wollam A."/>
            <person name="Pepin K.H."/>
            <person name="Palsikar V.B."/>
            <person name="Mitreva M."/>
            <person name="Wilson R.K."/>
        </authorList>
    </citation>
    <scope>NUCLEOTIDE SEQUENCE [LARGE SCALE GENOMIC DNA]</scope>
    <source>
        <strain evidence="1 2">ATCC 15930</strain>
    </source>
</reference>
<proteinExistence type="predicted"/>
<dbReference type="Proteomes" id="UP000027442">
    <property type="component" value="Unassembled WGS sequence"/>
</dbReference>
<dbReference type="PATRIC" id="fig|1122985.7.peg.2442"/>
<accession>A0A069QI12</accession>
<comment type="caution">
    <text evidence="1">The sequence shown here is derived from an EMBL/GenBank/DDBJ whole genome shotgun (WGS) entry which is preliminary data.</text>
</comment>
<organism evidence="1 2">
    <name type="scientific">Hoylesella loescheii DSM 19665 = JCM 12249 = ATCC 15930</name>
    <dbReference type="NCBI Taxonomy" id="1122985"/>
    <lineage>
        <taxon>Bacteria</taxon>
        <taxon>Pseudomonadati</taxon>
        <taxon>Bacteroidota</taxon>
        <taxon>Bacteroidia</taxon>
        <taxon>Bacteroidales</taxon>
        <taxon>Prevotellaceae</taxon>
        <taxon>Hoylesella</taxon>
    </lineage>
</organism>
<gene>
    <name evidence="1" type="ORF">HMPREF1991_02356</name>
</gene>
<protein>
    <submittedName>
        <fullName evidence="1">Uncharacterized protein</fullName>
    </submittedName>
</protein>
<evidence type="ECO:0000313" key="1">
    <source>
        <dbReference type="EMBL" id="KDR51634.1"/>
    </source>
</evidence>